<sequence length="548" mass="62545">MYVSNGRGYRTMLRADNDNVNCPGCNDIVVLSIPLEHFKGQQYKVERERSTSLRFVVIMRRRDLEESVNRPLEKKSLWSALVQTYHEYSAESTVHGIKYTTQRNSILERVLWLLVVIVSIVCAGILASKFYERHQTASIKTLIANDQYPLWKLPLPAVTFCHGRLVTMEKVKSLINDPESPLYFPYGMNESTFINSVEYIREALYPSHRFGEETGKLQSVLAANVMTVRQLFEKVSPNCSDYMLTCRFENKITPCETLIKMTLTYYGICCSFNYAYEPPIKMAKGIKREETKEYKALNLGPGSILSVVMRSYTNDHVASTLVGEGIRILVHERFSYPGPSAVEFVAAAGYETVAHLYVDQLSSSKEVLRISTAERNCDLRSLETYRSNNCYVQCRERRLQQVCGCLPFFASIIQKNDSICNFTHTACLARSLPDTYALKMTDCQCLPNCEDTMYNIGVTALPLNAVQYQPSELYRKTMDDPTVTILHITFGKQSATLQRRELVLSWINLLSSLGGVFSLFLGCSFISVIEIFYFLCHFIRKVVRNEHP</sequence>
<evidence type="ECO:0000313" key="14">
    <source>
        <dbReference type="Proteomes" id="UP000694920"/>
    </source>
</evidence>
<evidence type="ECO:0000256" key="1">
    <source>
        <dbReference type="ARBA" id="ARBA00004141"/>
    </source>
</evidence>
<dbReference type="RefSeq" id="XP_015595153.1">
    <property type="nucleotide sequence ID" value="XM_015739667.2"/>
</dbReference>
<dbReference type="AlphaFoldDB" id="A0AAJ7FJP2"/>
<dbReference type="Gene3D" id="2.60.470.10">
    <property type="entry name" value="Acid-sensing ion channels like domains"/>
    <property type="match status" value="1"/>
</dbReference>
<evidence type="ECO:0000256" key="9">
    <source>
        <dbReference type="ARBA" id="ARBA00023136"/>
    </source>
</evidence>
<feature type="transmembrane region" description="Helical" evidence="13">
    <location>
        <begin position="110"/>
        <end position="131"/>
    </location>
</feature>
<dbReference type="Gene3D" id="1.10.287.770">
    <property type="entry name" value="YojJ-like"/>
    <property type="match status" value="1"/>
</dbReference>
<evidence type="ECO:0000256" key="7">
    <source>
        <dbReference type="ARBA" id="ARBA00023053"/>
    </source>
</evidence>
<evidence type="ECO:0000256" key="4">
    <source>
        <dbReference type="ARBA" id="ARBA00022461"/>
    </source>
</evidence>
<evidence type="ECO:0000256" key="13">
    <source>
        <dbReference type="SAM" id="Phobius"/>
    </source>
</evidence>
<keyword evidence="4 12" id="KW-0894">Sodium channel</keyword>
<evidence type="ECO:0000256" key="12">
    <source>
        <dbReference type="RuleBase" id="RU000679"/>
    </source>
</evidence>
<keyword evidence="11 12" id="KW-0407">Ion channel</keyword>
<comment type="subcellular location">
    <subcellularLocation>
        <location evidence="1">Membrane</location>
        <topology evidence="1">Multi-pass membrane protein</topology>
    </subcellularLocation>
</comment>
<dbReference type="PANTHER" id="PTHR11690">
    <property type="entry name" value="AMILORIDE-SENSITIVE SODIUM CHANNEL-RELATED"/>
    <property type="match status" value="1"/>
</dbReference>
<accession>A0AAJ7FJP2</accession>
<evidence type="ECO:0000256" key="10">
    <source>
        <dbReference type="ARBA" id="ARBA00023201"/>
    </source>
</evidence>
<evidence type="ECO:0000256" key="3">
    <source>
        <dbReference type="ARBA" id="ARBA00022448"/>
    </source>
</evidence>
<keyword evidence="7" id="KW-0915">Sodium</keyword>
<dbReference type="PANTHER" id="PTHR11690:SF237">
    <property type="entry name" value="PICKPOCKET 16-RELATED"/>
    <property type="match status" value="1"/>
</dbReference>
<feature type="transmembrane region" description="Helical" evidence="13">
    <location>
        <begin position="506"/>
        <end position="535"/>
    </location>
</feature>
<evidence type="ECO:0000256" key="8">
    <source>
        <dbReference type="ARBA" id="ARBA00023065"/>
    </source>
</evidence>
<gene>
    <name evidence="15" type="primary">LOC107267681</name>
</gene>
<dbReference type="GO" id="GO:0015280">
    <property type="term" value="F:ligand-gated sodium channel activity"/>
    <property type="evidence" value="ECO:0007669"/>
    <property type="project" value="TreeGrafter"/>
</dbReference>
<dbReference type="Proteomes" id="UP000694920">
    <property type="component" value="Unplaced"/>
</dbReference>
<keyword evidence="8 12" id="KW-0406">Ion transport</keyword>
<dbReference type="GO" id="GO:0005886">
    <property type="term" value="C:plasma membrane"/>
    <property type="evidence" value="ECO:0007669"/>
    <property type="project" value="TreeGrafter"/>
</dbReference>
<keyword evidence="5 12" id="KW-0812">Transmembrane</keyword>
<protein>
    <submittedName>
        <fullName evidence="15">Sodium channel protein Nach</fullName>
    </submittedName>
</protein>
<name>A0AAJ7FJP2_CEPCN</name>
<dbReference type="KEGG" id="ccin:107267681"/>
<organism evidence="14 15">
    <name type="scientific">Cephus cinctus</name>
    <name type="common">Wheat stem sawfly</name>
    <dbReference type="NCBI Taxonomy" id="211228"/>
    <lineage>
        <taxon>Eukaryota</taxon>
        <taxon>Metazoa</taxon>
        <taxon>Ecdysozoa</taxon>
        <taxon>Arthropoda</taxon>
        <taxon>Hexapoda</taxon>
        <taxon>Insecta</taxon>
        <taxon>Pterygota</taxon>
        <taxon>Neoptera</taxon>
        <taxon>Endopterygota</taxon>
        <taxon>Hymenoptera</taxon>
        <taxon>Cephoidea</taxon>
        <taxon>Cephidae</taxon>
        <taxon>Cephus</taxon>
    </lineage>
</organism>
<keyword evidence="9 13" id="KW-0472">Membrane</keyword>
<evidence type="ECO:0000256" key="5">
    <source>
        <dbReference type="ARBA" id="ARBA00022692"/>
    </source>
</evidence>
<evidence type="ECO:0000256" key="11">
    <source>
        <dbReference type="ARBA" id="ARBA00023303"/>
    </source>
</evidence>
<keyword evidence="14" id="KW-1185">Reference proteome</keyword>
<dbReference type="InterPro" id="IPR001873">
    <property type="entry name" value="ENaC"/>
</dbReference>
<keyword evidence="10 12" id="KW-0739">Sodium transport</keyword>
<dbReference type="GeneID" id="107267681"/>
<reference evidence="15" key="1">
    <citation type="submission" date="2025-08" db="UniProtKB">
        <authorList>
            <consortium name="RefSeq"/>
        </authorList>
    </citation>
    <scope>IDENTIFICATION</scope>
</reference>
<proteinExistence type="inferred from homology"/>
<evidence type="ECO:0000313" key="15">
    <source>
        <dbReference type="RefSeq" id="XP_015595153.1"/>
    </source>
</evidence>
<evidence type="ECO:0000256" key="6">
    <source>
        <dbReference type="ARBA" id="ARBA00022989"/>
    </source>
</evidence>
<keyword evidence="3 12" id="KW-0813">Transport</keyword>
<keyword evidence="6 13" id="KW-1133">Transmembrane helix</keyword>
<dbReference type="PRINTS" id="PR01078">
    <property type="entry name" value="AMINACHANNEL"/>
</dbReference>
<evidence type="ECO:0000256" key="2">
    <source>
        <dbReference type="ARBA" id="ARBA00007193"/>
    </source>
</evidence>
<comment type="similarity">
    <text evidence="2 12">Belongs to the amiloride-sensitive sodium channel (TC 1.A.6) family.</text>
</comment>
<dbReference type="Pfam" id="PF00858">
    <property type="entry name" value="ASC"/>
    <property type="match status" value="1"/>
</dbReference>